<dbReference type="Gene3D" id="3.60.110.10">
    <property type="entry name" value="Carbon-nitrogen hydrolase"/>
    <property type="match status" value="1"/>
</dbReference>
<evidence type="ECO:0000259" key="2">
    <source>
        <dbReference type="PROSITE" id="PS50263"/>
    </source>
</evidence>
<dbReference type="Pfam" id="PF00795">
    <property type="entry name" value="CN_hydrolase"/>
    <property type="match status" value="1"/>
</dbReference>
<organism evidence="3 4">
    <name type="scientific">Mortierella isabellina</name>
    <name type="common">Filamentous fungus</name>
    <name type="synonym">Umbelopsis isabellina</name>
    <dbReference type="NCBI Taxonomy" id="91625"/>
    <lineage>
        <taxon>Eukaryota</taxon>
        <taxon>Fungi</taxon>
        <taxon>Fungi incertae sedis</taxon>
        <taxon>Mucoromycota</taxon>
        <taxon>Mucoromycotina</taxon>
        <taxon>Umbelopsidomycetes</taxon>
        <taxon>Umbelopsidales</taxon>
        <taxon>Umbelopsidaceae</taxon>
        <taxon>Umbelopsis</taxon>
    </lineage>
</organism>
<reference evidence="3" key="1">
    <citation type="submission" date="2020-12" db="EMBL/GenBank/DDBJ databases">
        <title>Metabolic potential, ecology and presence of endohyphal bacteria is reflected in genomic diversity of Mucoromycotina.</title>
        <authorList>
            <person name="Muszewska A."/>
            <person name="Okrasinska A."/>
            <person name="Steczkiewicz K."/>
            <person name="Drgas O."/>
            <person name="Orlowska M."/>
            <person name="Perlinska-Lenart U."/>
            <person name="Aleksandrzak-Piekarczyk T."/>
            <person name="Szatraj K."/>
            <person name="Zielenkiewicz U."/>
            <person name="Pilsyk S."/>
            <person name="Malc E."/>
            <person name="Mieczkowski P."/>
            <person name="Kruszewska J.S."/>
            <person name="Biernat P."/>
            <person name="Pawlowska J."/>
        </authorList>
    </citation>
    <scope>NUCLEOTIDE SEQUENCE</scope>
    <source>
        <strain evidence="3">WA0000067209</strain>
    </source>
</reference>
<dbReference type="InterPro" id="IPR036526">
    <property type="entry name" value="C-N_Hydrolase_sf"/>
</dbReference>
<dbReference type="InterPro" id="IPR044149">
    <property type="entry name" value="Nitrilases_CHs"/>
</dbReference>
<proteinExistence type="inferred from homology"/>
<evidence type="ECO:0000313" key="4">
    <source>
        <dbReference type="Proteomes" id="UP000654370"/>
    </source>
</evidence>
<sequence>MKVAVAQVGTPGTWKVEDAIEKLRSYVEQAHAQEVKQLVFPEAFIGGYPKYSTFGAHVGERKPEGRKEYARYHSGAIEVPSLHTQQLEGIASQFDMVLVVGVIEKDGGSLYCTVIYIDPDVGLVGKHRKLMPTGTERLIWGQGDGSTMPVIETKFNVRTAAAICWENYMPMLRCHYYSKGVQIYCAPTVDGRQEWGSTMIHIALEGRCFVLSANQFTRQSDYPDNHPTPSAGDADAIAIAGGSMIVSPLGEVLAGPLRNEEGLLVADIDLNDIIGAKFDMDVTGHYSRSDVFALQVNEKANQFSSSQGN</sequence>
<comment type="caution">
    <text evidence="3">The sequence shown here is derived from an EMBL/GenBank/DDBJ whole genome shotgun (WGS) entry which is preliminary data.</text>
</comment>
<dbReference type="CDD" id="cd07564">
    <property type="entry name" value="nitrilases_CHs"/>
    <property type="match status" value="1"/>
</dbReference>
<protein>
    <recommendedName>
        <fullName evidence="2">CN hydrolase domain-containing protein</fullName>
    </recommendedName>
</protein>
<feature type="domain" description="CN hydrolase" evidence="2">
    <location>
        <begin position="1"/>
        <end position="270"/>
    </location>
</feature>
<name>A0A8H7UH61_MORIS</name>
<dbReference type="Proteomes" id="UP000654370">
    <property type="component" value="Unassembled WGS sequence"/>
</dbReference>
<gene>
    <name evidence="3" type="ORF">INT43_001868</name>
</gene>
<dbReference type="PROSITE" id="PS50263">
    <property type="entry name" value="CN_HYDROLASE"/>
    <property type="match status" value="1"/>
</dbReference>
<dbReference type="OrthoDB" id="10250282at2759"/>
<dbReference type="PANTHER" id="PTHR46044">
    <property type="entry name" value="NITRILASE"/>
    <property type="match status" value="1"/>
</dbReference>
<dbReference type="PANTHER" id="PTHR46044:SF1">
    <property type="entry name" value="CN HYDROLASE DOMAIN-CONTAINING PROTEIN"/>
    <property type="match status" value="1"/>
</dbReference>
<evidence type="ECO:0000256" key="1">
    <source>
        <dbReference type="ARBA" id="ARBA00008129"/>
    </source>
</evidence>
<keyword evidence="4" id="KW-1185">Reference proteome</keyword>
<dbReference type="AlphaFoldDB" id="A0A8H7UH61"/>
<accession>A0A8H7UH61</accession>
<comment type="similarity">
    <text evidence="1">Belongs to the carbon-nitrogen hydrolase superfamily. Nitrilase family.</text>
</comment>
<evidence type="ECO:0000313" key="3">
    <source>
        <dbReference type="EMBL" id="KAG2179019.1"/>
    </source>
</evidence>
<dbReference type="SUPFAM" id="SSF56317">
    <property type="entry name" value="Carbon-nitrogen hydrolase"/>
    <property type="match status" value="1"/>
</dbReference>
<dbReference type="EMBL" id="JAEPQZ010000007">
    <property type="protein sequence ID" value="KAG2179019.1"/>
    <property type="molecule type" value="Genomic_DNA"/>
</dbReference>
<dbReference type="GO" id="GO:0003824">
    <property type="term" value="F:catalytic activity"/>
    <property type="evidence" value="ECO:0007669"/>
    <property type="project" value="InterPro"/>
</dbReference>
<dbReference type="InterPro" id="IPR003010">
    <property type="entry name" value="C-N_Hydrolase"/>
</dbReference>